<evidence type="ECO:0000256" key="4">
    <source>
        <dbReference type="ARBA" id="ARBA00022984"/>
    </source>
</evidence>
<evidence type="ECO:0000256" key="1">
    <source>
        <dbReference type="ARBA" id="ARBA00009943"/>
    </source>
</evidence>
<comment type="caution">
    <text evidence="7">The sequence shown here is derived from an EMBL/GenBank/DDBJ whole genome shotgun (WGS) entry which is preliminary data.</text>
</comment>
<evidence type="ECO:0000256" key="3">
    <source>
        <dbReference type="ARBA" id="ARBA00022960"/>
    </source>
</evidence>
<dbReference type="PANTHER" id="PTHR36174:SF1">
    <property type="entry name" value="LIPID II:GLYCINE GLYCYLTRANSFERASE"/>
    <property type="match status" value="1"/>
</dbReference>
<accession>A0A4S5E898</accession>
<dbReference type="RefSeq" id="WP_136453082.1">
    <property type="nucleotide sequence ID" value="NZ_SSWH01000002.1"/>
</dbReference>
<proteinExistence type="inferred from homology"/>
<sequence>MSLSVSPCLDRALWDATVNELEGHPQQLWGWGQTKAAHGWSADRLLVMEDDVVIGAAQLVLRALPVPLRSLAYLPRGPQVRQGRAAEVLHAVAEYVRSTHRSVALSIEPDWDATSAEARALPGSGFRASGNTILIPRTLILDLRRSEDDLLGGMSKKHRQYIRKSGREDLDIRRVERGELGACLDVYRLTAQRAGFGIHEDSYYLDIFDNLGDASPVYAAFRGHDVVAFLWLSTSRVTSFELYGGMTEEGERLRANYALKWFAIREMKARGVARYDFNGLLNDGVSRFKMGWAEHENQLAGTWDLPLSRYYPLFDRLLPLARRGMQQARRQAARIQPVLHELRGRVRGGNS</sequence>
<dbReference type="Proteomes" id="UP000305233">
    <property type="component" value="Unassembled WGS sequence"/>
</dbReference>
<keyword evidence="4" id="KW-0573">Peptidoglycan synthesis</keyword>
<dbReference type="EMBL" id="SSWH01000002">
    <property type="protein sequence ID" value="THJ67885.1"/>
    <property type="molecule type" value="Genomic_DNA"/>
</dbReference>
<keyword evidence="6" id="KW-0961">Cell wall biogenesis/degradation</keyword>
<dbReference type="GO" id="GO:0016755">
    <property type="term" value="F:aminoacyltransferase activity"/>
    <property type="evidence" value="ECO:0007669"/>
    <property type="project" value="InterPro"/>
</dbReference>
<evidence type="ECO:0000313" key="7">
    <source>
        <dbReference type="EMBL" id="THJ67885.1"/>
    </source>
</evidence>
<keyword evidence="3" id="KW-0133">Cell shape</keyword>
<comment type="similarity">
    <text evidence="1">Belongs to the FemABX family.</text>
</comment>
<reference evidence="7 8" key="1">
    <citation type="submission" date="2019-04" db="EMBL/GenBank/DDBJ databases">
        <authorList>
            <person name="Liu Q."/>
            <person name="Xin Y.-H."/>
        </authorList>
    </citation>
    <scope>NUCLEOTIDE SEQUENCE [LARGE SCALE GENOMIC DNA]</scope>
    <source>
        <strain evidence="7 8">AM23</strain>
    </source>
</reference>
<dbReference type="AlphaFoldDB" id="A0A4S5E898"/>
<dbReference type="Gene3D" id="3.40.630.30">
    <property type="match status" value="2"/>
</dbReference>
<gene>
    <name evidence="7" type="ORF">E8P82_03375</name>
</gene>
<organism evidence="7 8">
    <name type="scientific">Arthrobacter echini</name>
    <dbReference type="NCBI Taxonomy" id="1529066"/>
    <lineage>
        <taxon>Bacteria</taxon>
        <taxon>Bacillati</taxon>
        <taxon>Actinomycetota</taxon>
        <taxon>Actinomycetes</taxon>
        <taxon>Micrococcales</taxon>
        <taxon>Micrococcaceae</taxon>
        <taxon>Arthrobacter</taxon>
    </lineage>
</organism>
<evidence type="ECO:0000256" key="2">
    <source>
        <dbReference type="ARBA" id="ARBA00022679"/>
    </source>
</evidence>
<protein>
    <submittedName>
        <fullName evidence="7">Peptidoglycan bridge formation glycyltransferase FemA/FemB family protein</fullName>
    </submittedName>
</protein>
<evidence type="ECO:0000256" key="6">
    <source>
        <dbReference type="ARBA" id="ARBA00023316"/>
    </source>
</evidence>
<evidence type="ECO:0000256" key="5">
    <source>
        <dbReference type="ARBA" id="ARBA00023315"/>
    </source>
</evidence>
<dbReference type="GO" id="GO:0009252">
    <property type="term" value="P:peptidoglycan biosynthetic process"/>
    <property type="evidence" value="ECO:0007669"/>
    <property type="project" value="UniProtKB-KW"/>
</dbReference>
<dbReference type="SUPFAM" id="SSF55729">
    <property type="entry name" value="Acyl-CoA N-acyltransferases (Nat)"/>
    <property type="match status" value="2"/>
</dbReference>
<evidence type="ECO:0000313" key="8">
    <source>
        <dbReference type="Proteomes" id="UP000305233"/>
    </source>
</evidence>
<dbReference type="PROSITE" id="PS51191">
    <property type="entry name" value="FEMABX"/>
    <property type="match status" value="1"/>
</dbReference>
<dbReference type="GO" id="GO:0008360">
    <property type="term" value="P:regulation of cell shape"/>
    <property type="evidence" value="ECO:0007669"/>
    <property type="project" value="UniProtKB-KW"/>
</dbReference>
<dbReference type="Pfam" id="PF02388">
    <property type="entry name" value="FemAB"/>
    <property type="match status" value="2"/>
</dbReference>
<dbReference type="GO" id="GO:0071555">
    <property type="term" value="P:cell wall organization"/>
    <property type="evidence" value="ECO:0007669"/>
    <property type="project" value="UniProtKB-KW"/>
</dbReference>
<keyword evidence="2 7" id="KW-0808">Transferase</keyword>
<dbReference type="PANTHER" id="PTHR36174">
    <property type="entry name" value="LIPID II:GLYCINE GLYCYLTRANSFERASE"/>
    <property type="match status" value="1"/>
</dbReference>
<dbReference type="InterPro" id="IPR050644">
    <property type="entry name" value="PG_Glycine_Bridge_Synth"/>
</dbReference>
<dbReference type="InterPro" id="IPR003447">
    <property type="entry name" value="FEMABX"/>
</dbReference>
<dbReference type="OrthoDB" id="9785911at2"/>
<dbReference type="InterPro" id="IPR016181">
    <property type="entry name" value="Acyl_CoA_acyltransferase"/>
</dbReference>
<name>A0A4S5E898_9MICC</name>
<keyword evidence="8" id="KW-1185">Reference proteome</keyword>
<keyword evidence="5" id="KW-0012">Acyltransferase</keyword>